<feature type="transmembrane region" description="Helical" evidence="8">
    <location>
        <begin position="22"/>
        <end position="46"/>
    </location>
</feature>
<name>A0ABN2DCG7_9ACTN</name>
<feature type="transmembrane region" description="Helical" evidence="8">
    <location>
        <begin position="239"/>
        <end position="268"/>
    </location>
</feature>
<evidence type="ECO:0000256" key="2">
    <source>
        <dbReference type="ARBA" id="ARBA00008335"/>
    </source>
</evidence>
<proteinExistence type="inferred from homology"/>
<dbReference type="PANTHER" id="PTHR23514:SF3">
    <property type="entry name" value="BYPASS OF STOP CODON PROTEIN 6"/>
    <property type="match status" value="1"/>
</dbReference>
<evidence type="ECO:0000313" key="9">
    <source>
        <dbReference type="EMBL" id="GAA1574893.1"/>
    </source>
</evidence>
<dbReference type="EMBL" id="BAAAOS010000019">
    <property type="protein sequence ID" value="GAA1574893.1"/>
    <property type="molecule type" value="Genomic_DNA"/>
</dbReference>
<accession>A0ABN2DCG7</accession>
<evidence type="ECO:0000256" key="1">
    <source>
        <dbReference type="ARBA" id="ARBA00004127"/>
    </source>
</evidence>
<evidence type="ECO:0000256" key="5">
    <source>
        <dbReference type="ARBA" id="ARBA00022989"/>
    </source>
</evidence>
<dbReference type="Proteomes" id="UP001500393">
    <property type="component" value="Unassembled WGS sequence"/>
</dbReference>
<keyword evidence="10" id="KW-1185">Reference proteome</keyword>
<feature type="transmembrane region" description="Helical" evidence="8">
    <location>
        <begin position="110"/>
        <end position="132"/>
    </location>
</feature>
<gene>
    <name evidence="9" type="ORF">GCM10009789_30440</name>
</gene>
<feature type="transmembrane region" description="Helical" evidence="8">
    <location>
        <begin position="392"/>
        <end position="409"/>
    </location>
</feature>
<comment type="caution">
    <text evidence="9">The sequence shown here is derived from an EMBL/GenBank/DDBJ whole genome shotgun (WGS) entry which is preliminary data.</text>
</comment>
<evidence type="ECO:0000256" key="3">
    <source>
        <dbReference type="ARBA" id="ARBA00022448"/>
    </source>
</evidence>
<feature type="transmembrane region" description="Helical" evidence="8">
    <location>
        <begin position="168"/>
        <end position="187"/>
    </location>
</feature>
<dbReference type="InterPro" id="IPR011701">
    <property type="entry name" value="MFS"/>
</dbReference>
<feature type="transmembrane region" description="Helical" evidence="8">
    <location>
        <begin position="362"/>
        <end position="386"/>
    </location>
</feature>
<organism evidence="9 10">
    <name type="scientific">Kribbella sancticallisti</name>
    <dbReference type="NCBI Taxonomy" id="460087"/>
    <lineage>
        <taxon>Bacteria</taxon>
        <taxon>Bacillati</taxon>
        <taxon>Actinomycetota</taxon>
        <taxon>Actinomycetes</taxon>
        <taxon>Propionibacteriales</taxon>
        <taxon>Kribbellaceae</taxon>
        <taxon>Kribbella</taxon>
    </lineage>
</organism>
<feature type="region of interest" description="Disordered" evidence="7">
    <location>
        <begin position="207"/>
        <end position="236"/>
    </location>
</feature>
<dbReference type="SUPFAM" id="SSF103473">
    <property type="entry name" value="MFS general substrate transporter"/>
    <property type="match status" value="1"/>
</dbReference>
<evidence type="ECO:0008006" key="11">
    <source>
        <dbReference type="Google" id="ProtNLM"/>
    </source>
</evidence>
<reference evidence="9 10" key="1">
    <citation type="journal article" date="2019" name="Int. J. Syst. Evol. Microbiol.">
        <title>The Global Catalogue of Microorganisms (GCM) 10K type strain sequencing project: providing services to taxonomists for standard genome sequencing and annotation.</title>
        <authorList>
            <consortium name="The Broad Institute Genomics Platform"/>
            <consortium name="The Broad Institute Genome Sequencing Center for Infectious Disease"/>
            <person name="Wu L."/>
            <person name="Ma J."/>
        </authorList>
    </citation>
    <scope>NUCLEOTIDE SEQUENCE [LARGE SCALE GENOMIC DNA]</scope>
    <source>
        <strain evidence="9 10">JCM 14969</strain>
    </source>
</reference>
<keyword evidence="6 8" id="KW-0472">Membrane</keyword>
<dbReference type="Pfam" id="PF07690">
    <property type="entry name" value="MFS_1"/>
    <property type="match status" value="1"/>
</dbReference>
<feature type="transmembrane region" description="Helical" evidence="8">
    <location>
        <begin position="305"/>
        <end position="325"/>
    </location>
</feature>
<feature type="transmembrane region" description="Helical" evidence="8">
    <location>
        <begin position="331"/>
        <end position="350"/>
    </location>
</feature>
<evidence type="ECO:0000256" key="4">
    <source>
        <dbReference type="ARBA" id="ARBA00022692"/>
    </source>
</evidence>
<feature type="transmembrane region" description="Helical" evidence="8">
    <location>
        <begin position="58"/>
        <end position="78"/>
    </location>
</feature>
<keyword evidence="3" id="KW-0813">Transport</keyword>
<evidence type="ECO:0000256" key="8">
    <source>
        <dbReference type="SAM" id="Phobius"/>
    </source>
</evidence>
<comment type="subcellular location">
    <subcellularLocation>
        <location evidence="1">Endomembrane system</location>
        <topology evidence="1">Multi-pass membrane protein</topology>
    </subcellularLocation>
</comment>
<sequence>MSEADGAVDVLTQPRRGVSADLLGALSLAGLGFAIAGLGACVALLARDLGESTDQLAVLPSAFAVGLLIVAGIGPLLLRTDAKTPVLRAGAIVCAAGAVLLAVAQNLVVALAGGLFVGLGGALMILVVPLLLSGPRAALRIARVNAVSSTVGIFAPLIIGTLDSLGPTGRLAMLLAAVPLVLLIPLLRSSRELQAQEAQRPLDAARMGGSADAAPASAVSSAGRRPASRREPHHPQPRGGVWVGVFGGWSRVVLAMAVEFCFVIWAVARMVATGLPTGTAALLASAFPIGMAVGRMIGPVRVRGVSPLMPGAVLAGLGTVCVTLFDGPAVVTVGLALAGLGVATFYPIVLADLISIPGVSPAHLASLSACASGVAILLAPAALAALAGVVELRTAFLIPLPLLLVLLLVRRPGSDSDQAETARP</sequence>
<evidence type="ECO:0000256" key="6">
    <source>
        <dbReference type="ARBA" id="ARBA00023136"/>
    </source>
</evidence>
<dbReference type="Gene3D" id="1.20.1250.20">
    <property type="entry name" value="MFS general substrate transporter like domains"/>
    <property type="match status" value="1"/>
</dbReference>
<dbReference type="InterPro" id="IPR036259">
    <property type="entry name" value="MFS_trans_sf"/>
</dbReference>
<dbReference type="RefSeq" id="WP_344214169.1">
    <property type="nucleotide sequence ID" value="NZ_BAAAOS010000019.1"/>
</dbReference>
<dbReference type="PANTHER" id="PTHR23514">
    <property type="entry name" value="BYPASS OF STOP CODON PROTEIN 6"/>
    <property type="match status" value="1"/>
</dbReference>
<comment type="similarity">
    <text evidence="2">Belongs to the major facilitator superfamily.</text>
</comment>
<evidence type="ECO:0000256" key="7">
    <source>
        <dbReference type="SAM" id="MobiDB-lite"/>
    </source>
</evidence>
<keyword evidence="4 8" id="KW-0812">Transmembrane</keyword>
<dbReference type="InterPro" id="IPR051788">
    <property type="entry name" value="MFS_Transporter"/>
</dbReference>
<protein>
    <recommendedName>
        <fullName evidence="11">Fucose permease</fullName>
    </recommendedName>
</protein>
<evidence type="ECO:0000313" key="10">
    <source>
        <dbReference type="Proteomes" id="UP001500393"/>
    </source>
</evidence>
<feature type="transmembrane region" description="Helical" evidence="8">
    <location>
        <begin position="85"/>
        <end position="104"/>
    </location>
</feature>
<feature type="transmembrane region" description="Helical" evidence="8">
    <location>
        <begin position="144"/>
        <end position="162"/>
    </location>
</feature>
<feature type="compositionally biased region" description="Low complexity" evidence="7">
    <location>
        <begin position="208"/>
        <end position="225"/>
    </location>
</feature>
<keyword evidence="5 8" id="KW-1133">Transmembrane helix</keyword>
<feature type="transmembrane region" description="Helical" evidence="8">
    <location>
        <begin position="274"/>
        <end position="293"/>
    </location>
</feature>